<evidence type="ECO:0000256" key="1">
    <source>
        <dbReference type="ARBA" id="ARBA00006135"/>
    </source>
</evidence>
<organism evidence="4 7">
    <name type="scientific">Pandoraea cepalis</name>
    <dbReference type="NCBI Taxonomy" id="2508294"/>
    <lineage>
        <taxon>Bacteria</taxon>
        <taxon>Pseudomonadati</taxon>
        <taxon>Pseudomonadota</taxon>
        <taxon>Betaproteobacteria</taxon>
        <taxon>Burkholderiales</taxon>
        <taxon>Burkholderiaceae</taxon>
        <taxon>Pandoraea</taxon>
    </lineage>
</organism>
<dbReference type="AlphaFoldDB" id="A0AAW7MH37"/>
<proteinExistence type="inferred from homology"/>
<evidence type="ECO:0000313" key="7">
    <source>
        <dbReference type="Proteomes" id="UP001172791"/>
    </source>
</evidence>
<evidence type="ECO:0000313" key="5">
    <source>
        <dbReference type="EMBL" id="MDN4578889.1"/>
    </source>
</evidence>
<evidence type="ECO:0000313" key="4">
    <source>
        <dbReference type="EMBL" id="MDN4572043.1"/>
    </source>
</evidence>
<evidence type="ECO:0000256" key="3">
    <source>
        <dbReference type="SAM" id="SignalP"/>
    </source>
</evidence>
<feature type="signal peptide" evidence="3">
    <location>
        <begin position="1"/>
        <end position="29"/>
    </location>
</feature>
<dbReference type="InterPro" id="IPR010258">
    <property type="entry name" value="Conjugal_tfr_TrbG/VirB9/CagX"/>
</dbReference>
<accession>A0AAW7MH37</accession>
<dbReference type="InterPro" id="IPR038140">
    <property type="entry name" value="DotD_sf"/>
</dbReference>
<comment type="similarity">
    <text evidence="1">Belongs to the TrbG/VirB9 family.</text>
</comment>
<protein>
    <submittedName>
        <fullName evidence="4">P-type conjugative transfer protein TrbG</fullName>
    </submittedName>
</protein>
<feature type="chain" id="PRO_5043958820" evidence="3">
    <location>
        <begin position="30"/>
        <end position="388"/>
    </location>
</feature>
<evidence type="ECO:0000256" key="2">
    <source>
        <dbReference type="ARBA" id="ARBA00022729"/>
    </source>
</evidence>
<keyword evidence="6" id="KW-1185">Reference proteome</keyword>
<name>A0AAW7MH37_9BURK</name>
<dbReference type="InterPro" id="IPR014142">
    <property type="entry name" value="TrbG_Ti"/>
</dbReference>
<dbReference type="InterPro" id="IPR033645">
    <property type="entry name" value="VirB9/CagX/TrbG_C"/>
</dbReference>
<sequence>MTRYKFKHQAARVTLAAAFALLATSGANAGQISMAFSGDALAALKALKLLDPQLQVMPPLGRPTPVPVAVNVQGGTTTDALRAIGEQGGSAVDVVYSNESHQVRLVYNSSAAIPMQTIPQSAIDAASKPLNTKGIKEADGTIRFPYGYGTPTVVCAPLAACDIALEPGEIIKTAKAGDTERWLITHAETGEGDQAVRHIVIKPKMEKLSTDLKIYTNRRLYSIKIESAQSEYMSSVGFYYPNDAAANWATATNANMAKAAKEDERTIVDMPGVQPDKLNLNYTIKGDKGLPWFPVRAFDEGTHVFIEMPASAGVTELPVMMVQGADGLQMVNFRIPPRKKQDANFFIIVDKLFDHGVLILGSGSDQQKVDIYKGQSRGWFSWATGDAN</sequence>
<dbReference type="Proteomes" id="UP001172791">
    <property type="component" value="Unassembled WGS sequence"/>
</dbReference>
<dbReference type="RefSeq" id="WP_301233378.1">
    <property type="nucleotide sequence ID" value="NZ_QAIC01000024.1"/>
</dbReference>
<dbReference type="CDD" id="cd06911">
    <property type="entry name" value="VirB9_CagX_TrbG"/>
    <property type="match status" value="1"/>
</dbReference>
<dbReference type="Proteomes" id="UP001172788">
    <property type="component" value="Unassembled WGS sequence"/>
</dbReference>
<dbReference type="Pfam" id="PF03524">
    <property type="entry name" value="CagX"/>
    <property type="match status" value="1"/>
</dbReference>
<gene>
    <name evidence="4" type="primary">trbG</name>
    <name evidence="4" type="ORF">DBA34_01995</name>
    <name evidence="5" type="ORF">DBB29_12265</name>
</gene>
<keyword evidence="2 3" id="KW-0732">Signal</keyword>
<comment type="caution">
    <text evidence="4">The sequence shown here is derived from an EMBL/GenBank/DDBJ whole genome shotgun (WGS) entry which is preliminary data.</text>
</comment>
<dbReference type="EMBL" id="QAIC01000024">
    <property type="protein sequence ID" value="MDN4572043.1"/>
    <property type="molecule type" value="Genomic_DNA"/>
</dbReference>
<dbReference type="Gene3D" id="3.55.50.60">
    <property type="entry name" value="DotD protein"/>
    <property type="match status" value="1"/>
</dbReference>
<evidence type="ECO:0000313" key="6">
    <source>
        <dbReference type="Proteomes" id="UP001172788"/>
    </source>
</evidence>
<dbReference type="NCBIfam" id="TIGR02775">
    <property type="entry name" value="TrbG_Ti"/>
    <property type="match status" value="1"/>
</dbReference>
<dbReference type="Gene3D" id="2.60.40.2500">
    <property type="match status" value="1"/>
</dbReference>
<dbReference type="InterPro" id="IPR038161">
    <property type="entry name" value="VirB9/CagX/TrbG_C_sf"/>
</dbReference>
<reference evidence="4" key="1">
    <citation type="submission" date="2018-04" db="EMBL/GenBank/DDBJ databases">
        <authorList>
            <person name="Jy Z."/>
        </authorList>
    </citation>
    <scope>NUCLEOTIDE SEQUENCE</scope>
    <source>
        <strain evidence="5">AS13</strain>
        <strain evidence="4">LA18</strain>
    </source>
</reference>
<dbReference type="EMBL" id="QAID01000040">
    <property type="protein sequence ID" value="MDN4578889.1"/>
    <property type="molecule type" value="Genomic_DNA"/>
</dbReference>